<evidence type="ECO:0000313" key="1">
    <source>
        <dbReference type="EMBL" id="ABM95380.1"/>
    </source>
</evidence>
<reference evidence="1 2" key="1">
    <citation type="journal article" date="2007" name="J. Bacteriol.">
        <title>Whole-genome analysis of the methyl tert-butyl ether-degrading beta-proteobacterium Methylibium petroleiphilum PM1.</title>
        <authorList>
            <person name="Kane S.R."/>
            <person name="Chakicherla A.Y."/>
            <person name="Chain P.S.G."/>
            <person name="Schmidt R."/>
            <person name="Shin M.W."/>
            <person name="Legler T.C."/>
            <person name="Scow K.M."/>
            <person name="Larimer F.W."/>
            <person name="Lucas S.M."/>
            <person name="Richardson P.M."/>
            <person name="Hristova K.R."/>
        </authorList>
    </citation>
    <scope>NUCLEOTIDE SEQUENCE [LARGE SCALE GENOMIC DNA]</scope>
    <source>
        <strain evidence="2">ATCC BAA-1232 / LMG 22953 / PM1</strain>
    </source>
</reference>
<dbReference type="KEGG" id="mpt:Mpe_A2425"/>
<sequence length="127" mass="13663">MRYLIPGPARTGTFSKESSMVSTVRRICASIACLAGAGAGAQGLDIFKDADLAMGQRLMTEHKCQQCHATKFGGDGSAVFRPGERITTPGLLRGMVEQCNTELGLGLFPEEVTAIAAVLQRDHYRFK</sequence>
<dbReference type="STRING" id="420662.Mpe_A2425"/>
<proteinExistence type="predicted"/>
<dbReference type="DNASU" id="4784261"/>
<dbReference type="SUPFAM" id="SSF46626">
    <property type="entry name" value="Cytochrome c"/>
    <property type="match status" value="1"/>
</dbReference>
<dbReference type="eggNOG" id="COG2010">
    <property type="taxonomic scope" value="Bacteria"/>
</dbReference>
<accession>A2SIJ1</accession>
<name>A2SIJ1_METPP</name>
<organism evidence="1 2">
    <name type="scientific">Methylibium petroleiphilum (strain ATCC BAA-1232 / LMG 22953 / PM1)</name>
    <dbReference type="NCBI Taxonomy" id="420662"/>
    <lineage>
        <taxon>Bacteria</taxon>
        <taxon>Pseudomonadati</taxon>
        <taxon>Pseudomonadota</taxon>
        <taxon>Betaproteobacteria</taxon>
        <taxon>Burkholderiales</taxon>
        <taxon>Sphaerotilaceae</taxon>
        <taxon>Methylibium</taxon>
    </lineage>
</organism>
<evidence type="ECO:0000313" key="2">
    <source>
        <dbReference type="Proteomes" id="UP000000366"/>
    </source>
</evidence>
<dbReference type="SMR" id="A2SIJ1"/>
<protein>
    <recommendedName>
        <fullName evidence="3">Cytochrome c domain-containing protein</fullName>
    </recommendedName>
</protein>
<dbReference type="Proteomes" id="UP000000366">
    <property type="component" value="Chromosome"/>
</dbReference>
<dbReference type="GO" id="GO:0020037">
    <property type="term" value="F:heme binding"/>
    <property type="evidence" value="ECO:0007669"/>
    <property type="project" value="InterPro"/>
</dbReference>
<evidence type="ECO:0008006" key="3">
    <source>
        <dbReference type="Google" id="ProtNLM"/>
    </source>
</evidence>
<dbReference type="InterPro" id="IPR036909">
    <property type="entry name" value="Cyt_c-like_dom_sf"/>
</dbReference>
<dbReference type="AlphaFoldDB" id="A2SIJ1"/>
<dbReference type="EMBL" id="CP000555">
    <property type="protein sequence ID" value="ABM95380.1"/>
    <property type="molecule type" value="Genomic_DNA"/>
</dbReference>
<dbReference type="GO" id="GO:0009055">
    <property type="term" value="F:electron transfer activity"/>
    <property type="evidence" value="ECO:0007669"/>
    <property type="project" value="InterPro"/>
</dbReference>
<gene>
    <name evidence="1" type="ordered locus">Mpe_A2425</name>
</gene>
<keyword evidence="2" id="KW-1185">Reference proteome</keyword>
<dbReference type="HOGENOM" id="CLU_159396_0_0_4"/>
<dbReference type="RefSeq" id="WP_011830013.1">
    <property type="nucleotide sequence ID" value="NC_008825.1"/>
</dbReference>